<keyword evidence="2 4" id="KW-0238">DNA-binding</keyword>
<dbReference type="PANTHER" id="PTHR38465:SF1">
    <property type="entry name" value="HTH-TYPE TRANSCRIPTIONAL REGULATOR MJ1563-RELATED"/>
    <property type="match status" value="1"/>
</dbReference>
<keyword evidence="1 4" id="KW-0805">Transcription regulation</keyword>
<evidence type="ECO:0000256" key="4">
    <source>
        <dbReference type="PIRNR" id="PIRNR006707"/>
    </source>
</evidence>
<dbReference type="Gene3D" id="1.10.10.10">
    <property type="entry name" value="Winged helix-like DNA-binding domain superfamily/Winged helix DNA-binding domain"/>
    <property type="match status" value="1"/>
</dbReference>
<dbReference type="Proteomes" id="UP001280629">
    <property type="component" value="Unassembled WGS sequence"/>
</dbReference>
<dbReference type="PIRSF" id="PIRSF006707">
    <property type="entry name" value="MJ1563"/>
    <property type="match status" value="1"/>
</dbReference>
<sequence length="181" mass="21348">MDAHEKLEKSRKRITESIAQNIHLYGLPPSAGRQFGMMFFENRPLTLDDMSAELGMSKTSMSTSIRTLSEAKLVERVWERGVRKDLYEAKDDWYQIFIDMFTVKWRRAVSLHTAAIRKSLNELKDLKRDEGISTELLAEVDSDIEKLEYIREYYNWLDRLIDAFEDQKIFDIVPRNDDMSE</sequence>
<dbReference type="EMBL" id="JAUBDH010000001">
    <property type="protein sequence ID" value="MDW0108745.1"/>
    <property type="molecule type" value="Genomic_DNA"/>
</dbReference>
<dbReference type="InterPro" id="IPR052362">
    <property type="entry name" value="HTH-GbsR_regulator"/>
</dbReference>
<organism evidence="5 6">
    <name type="scientific">Sporosarcina aquimarina</name>
    <dbReference type="NCBI Taxonomy" id="114975"/>
    <lineage>
        <taxon>Bacteria</taxon>
        <taxon>Bacillati</taxon>
        <taxon>Bacillota</taxon>
        <taxon>Bacilli</taxon>
        <taxon>Bacillales</taxon>
        <taxon>Caryophanaceae</taxon>
        <taxon>Sporosarcina</taxon>
    </lineage>
</organism>
<keyword evidence="3 4" id="KW-0804">Transcription</keyword>
<dbReference type="SUPFAM" id="SSF46785">
    <property type="entry name" value="Winged helix' DNA-binding domain"/>
    <property type="match status" value="1"/>
</dbReference>
<accession>A0ABU4FX90</accession>
<evidence type="ECO:0000256" key="2">
    <source>
        <dbReference type="ARBA" id="ARBA00023125"/>
    </source>
</evidence>
<dbReference type="PANTHER" id="PTHR38465">
    <property type="entry name" value="HTH-TYPE TRANSCRIPTIONAL REGULATOR MJ1563-RELATED"/>
    <property type="match status" value="1"/>
</dbReference>
<protein>
    <recommendedName>
        <fullName evidence="4">HTH-type transcriptional regulator</fullName>
    </recommendedName>
</protein>
<evidence type="ECO:0000256" key="3">
    <source>
        <dbReference type="ARBA" id="ARBA00023163"/>
    </source>
</evidence>
<dbReference type="InterPro" id="IPR036390">
    <property type="entry name" value="WH_DNA-bd_sf"/>
</dbReference>
<evidence type="ECO:0000313" key="6">
    <source>
        <dbReference type="Proteomes" id="UP001280629"/>
    </source>
</evidence>
<proteinExistence type="inferred from homology"/>
<dbReference type="InterPro" id="IPR036388">
    <property type="entry name" value="WH-like_DNA-bd_sf"/>
</dbReference>
<evidence type="ECO:0000313" key="5">
    <source>
        <dbReference type="EMBL" id="MDW0108745.1"/>
    </source>
</evidence>
<keyword evidence="6" id="KW-1185">Reference proteome</keyword>
<evidence type="ECO:0000256" key="1">
    <source>
        <dbReference type="ARBA" id="ARBA00023015"/>
    </source>
</evidence>
<comment type="similarity">
    <text evidence="4">Belongs to the GbsR family.</text>
</comment>
<reference evidence="5 6" key="1">
    <citation type="submission" date="2023-06" db="EMBL/GenBank/DDBJ databases">
        <title>Sporosarcina sp. nov., isolated from Korean traditional fermented seafood 'Jeotgal'.</title>
        <authorList>
            <person name="Yang A.-I."/>
            <person name="Shin N.-R."/>
        </authorList>
    </citation>
    <scope>NUCLEOTIDE SEQUENCE [LARGE SCALE GENOMIC DNA]</scope>
    <source>
        <strain evidence="5 6">KCTC3840</strain>
    </source>
</reference>
<dbReference type="InterPro" id="IPR026282">
    <property type="entry name" value="MJ1563"/>
</dbReference>
<gene>
    <name evidence="5" type="ORF">QT716_01640</name>
</gene>
<name>A0ABU4FX90_9BACL</name>
<comment type="caution">
    <text evidence="5">The sequence shown here is derived from an EMBL/GenBank/DDBJ whole genome shotgun (WGS) entry which is preliminary data.</text>
</comment>